<proteinExistence type="predicted"/>
<evidence type="ECO:0000313" key="2">
    <source>
        <dbReference type="Proteomes" id="UP001183615"/>
    </source>
</evidence>
<organism evidence="1 2">
    <name type="scientific">Streptomyces johnsoniae</name>
    <dbReference type="NCBI Taxonomy" id="3075532"/>
    <lineage>
        <taxon>Bacteria</taxon>
        <taxon>Bacillati</taxon>
        <taxon>Actinomycetota</taxon>
        <taxon>Actinomycetes</taxon>
        <taxon>Kitasatosporales</taxon>
        <taxon>Streptomycetaceae</taxon>
        <taxon>Streptomyces</taxon>
    </lineage>
</organism>
<dbReference type="Proteomes" id="UP001183615">
    <property type="component" value="Unassembled WGS sequence"/>
</dbReference>
<accession>A0ABU2S3F1</accession>
<name>A0ABU2S3F1_9ACTN</name>
<evidence type="ECO:0008006" key="3">
    <source>
        <dbReference type="Google" id="ProtNLM"/>
    </source>
</evidence>
<protein>
    <recommendedName>
        <fullName evidence="3">Integrase</fullName>
    </recommendedName>
</protein>
<sequence length="256" mass="28131">MPESGDGRGLLRYGLVGKRKYSKSYALKAQADGRRSELMAAVRKDEQFDTETGLPVSEMRAMKLSVTWYQHSRTFADSKWDALPAKSRRNVDDALATITPALVKEGAGMPEQRLLRRALYGWAYNKSRRDQQPPEDCAKALEGMEKHSLPVAELADTEVLRKALDALARKLDGKPAAGRTAKRKRACLSDALGLAVEKKLLPNGINPLKTIRWAATPARSANSSLEYGTRASAVSIWRRSSGACTTPPPARPRPST</sequence>
<gene>
    <name evidence="1" type="ORF">RM779_12645</name>
</gene>
<comment type="caution">
    <text evidence="1">The sequence shown here is derived from an EMBL/GenBank/DDBJ whole genome shotgun (WGS) entry which is preliminary data.</text>
</comment>
<dbReference type="EMBL" id="JAVREV010000006">
    <property type="protein sequence ID" value="MDT0443437.1"/>
    <property type="molecule type" value="Genomic_DNA"/>
</dbReference>
<reference evidence="2" key="1">
    <citation type="submission" date="2023-07" db="EMBL/GenBank/DDBJ databases">
        <title>30 novel species of actinomycetes from the DSMZ collection.</title>
        <authorList>
            <person name="Nouioui I."/>
        </authorList>
    </citation>
    <scope>NUCLEOTIDE SEQUENCE [LARGE SCALE GENOMIC DNA]</scope>
    <source>
        <strain evidence="2">DSM 41886</strain>
    </source>
</reference>
<evidence type="ECO:0000313" key="1">
    <source>
        <dbReference type="EMBL" id="MDT0443437.1"/>
    </source>
</evidence>
<keyword evidence="2" id="KW-1185">Reference proteome</keyword>